<sequence length="254" mass="29063">MDQAPPLNHSKEELLYLARLSEQCDRFDEMVQYVHEFSKQLDDELSTNERNILSVAFKNVVGTRRAAWRVISLIERKENKKGATQNAEKARAYKQIIEKELKEVCQDILDLLNDYLLPKAKNKEGLVFLHKMKGDYYRYIAEYASGEQQNIAAQQAQSAYEAAHTIAQEALGSTHPIRLGLALNFSVFFYEIKKNANKACKMAREAFDEAIGDLDNVEDEFYKDATLIMQLLRDNLTLWTEEVEADGANEGGEK</sequence>
<dbReference type="PIRSF" id="PIRSF000868">
    <property type="entry name" value="14-3-3"/>
    <property type="match status" value="1"/>
</dbReference>
<feature type="site" description="Interaction with phosphoserine on interacting protein" evidence="2">
    <location>
        <position position="65"/>
    </location>
</feature>
<feature type="domain" description="14-3-3" evidence="3">
    <location>
        <begin position="11"/>
        <end position="253"/>
    </location>
</feature>
<evidence type="ECO:0000259" key="3">
    <source>
        <dbReference type="SMART" id="SM00101"/>
    </source>
</evidence>
<dbReference type="Gene3D" id="1.20.190.20">
    <property type="entry name" value="14-3-3 domain"/>
    <property type="match status" value="1"/>
</dbReference>
<gene>
    <name evidence="4" type="ORF">SRAS04492_LOCUS7967</name>
</gene>
<feature type="site" description="Interaction with phosphoserine on interacting protein" evidence="2">
    <location>
        <position position="138"/>
    </location>
</feature>
<dbReference type="SMART" id="SM00101">
    <property type="entry name" value="14_3_3"/>
    <property type="match status" value="1"/>
</dbReference>
<evidence type="ECO:0000256" key="1">
    <source>
        <dbReference type="ARBA" id="ARBA00006141"/>
    </source>
</evidence>
<protein>
    <recommendedName>
        <fullName evidence="3">14-3-3 domain-containing protein</fullName>
    </recommendedName>
</protein>
<dbReference type="PRINTS" id="PR00305">
    <property type="entry name" value="1433ZETA"/>
</dbReference>
<dbReference type="InterPro" id="IPR000308">
    <property type="entry name" value="14-3-3"/>
</dbReference>
<evidence type="ECO:0000256" key="2">
    <source>
        <dbReference type="PIRSR" id="PIRSR000868-1"/>
    </source>
</evidence>
<name>A0A7S3CSP4_9SPIT</name>
<reference evidence="4" key="1">
    <citation type="submission" date="2021-01" db="EMBL/GenBank/DDBJ databases">
        <authorList>
            <person name="Corre E."/>
            <person name="Pelletier E."/>
            <person name="Niang G."/>
            <person name="Scheremetjew M."/>
            <person name="Finn R."/>
            <person name="Kale V."/>
            <person name="Holt S."/>
            <person name="Cochrane G."/>
            <person name="Meng A."/>
            <person name="Brown T."/>
            <person name="Cohen L."/>
        </authorList>
    </citation>
    <scope>NUCLEOTIDE SEQUENCE</scope>
    <source>
        <strain evidence="4">Ras09</strain>
    </source>
</reference>
<dbReference type="AlphaFoldDB" id="A0A7S3CSP4"/>
<dbReference type="InterPro" id="IPR036815">
    <property type="entry name" value="14-3-3_dom_sf"/>
</dbReference>
<accession>A0A7S3CSP4</accession>
<dbReference type="EMBL" id="HBIA01015953">
    <property type="protein sequence ID" value="CAE0236160.1"/>
    <property type="molecule type" value="Transcribed_RNA"/>
</dbReference>
<dbReference type="PANTHER" id="PTHR18860">
    <property type="entry name" value="14-3-3 PROTEIN"/>
    <property type="match status" value="1"/>
</dbReference>
<organism evidence="4">
    <name type="scientific">Strombidium rassoulzadegani</name>
    <dbReference type="NCBI Taxonomy" id="1082188"/>
    <lineage>
        <taxon>Eukaryota</taxon>
        <taxon>Sar</taxon>
        <taxon>Alveolata</taxon>
        <taxon>Ciliophora</taxon>
        <taxon>Intramacronucleata</taxon>
        <taxon>Spirotrichea</taxon>
        <taxon>Oligotrichia</taxon>
        <taxon>Strombidiidae</taxon>
        <taxon>Strombidium</taxon>
    </lineage>
</organism>
<dbReference type="SUPFAM" id="SSF48445">
    <property type="entry name" value="14-3-3 protein"/>
    <property type="match status" value="1"/>
</dbReference>
<dbReference type="Pfam" id="PF00244">
    <property type="entry name" value="14-3-3"/>
    <property type="match status" value="1"/>
</dbReference>
<dbReference type="InterPro" id="IPR023410">
    <property type="entry name" value="14-3-3_domain"/>
</dbReference>
<proteinExistence type="inferred from homology"/>
<comment type="similarity">
    <text evidence="1">Belongs to the 14-3-3 family.</text>
</comment>
<dbReference type="CDD" id="cd08774">
    <property type="entry name" value="14-3-3"/>
    <property type="match status" value="1"/>
</dbReference>
<evidence type="ECO:0000313" key="4">
    <source>
        <dbReference type="EMBL" id="CAE0236160.1"/>
    </source>
</evidence>